<keyword evidence="3" id="KW-1185">Reference proteome</keyword>
<name>A0A2A9D1I6_9MICO</name>
<dbReference type="Gene3D" id="3.40.50.1000">
    <property type="entry name" value="HAD superfamily/HAD-like"/>
    <property type="match status" value="1"/>
</dbReference>
<dbReference type="GO" id="GO:0016787">
    <property type="term" value="F:hydrolase activity"/>
    <property type="evidence" value="ECO:0007669"/>
    <property type="project" value="UniProtKB-KW"/>
</dbReference>
<dbReference type="CDD" id="cd02612">
    <property type="entry name" value="HAD_PGPPase"/>
    <property type="match status" value="1"/>
</dbReference>
<dbReference type="Gene3D" id="1.20.1440.100">
    <property type="entry name" value="SG protein - dephosphorylation function"/>
    <property type="match status" value="1"/>
</dbReference>
<dbReference type="SUPFAM" id="SSF56784">
    <property type="entry name" value="HAD-like"/>
    <property type="match status" value="1"/>
</dbReference>
<sequence>MTDADGRRADPPQRATAAAFFDVDNTLLRGVSTFYLAREMHEVGFFDRKDLAAISREALRYALRGERNSRLAGIQERALGMVAGHTRAELAAVCESAYDHALAHRIFPGARAIVESHLASGNEVWLVTASPIEVGSLLAKRLGATGALGTVAQVEGDRYTGRLEGSLMHGETKARAIRDLADRRGLDLATSSAYGDSANDLPMLRTVGHPVAVNPDRRLRRVAQHEGWPIRRYTHESKSSTALRISVLAAIAATGIVLHRATRRPGGA</sequence>
<dbReference type="Proteomes" id="UP000224915">
    <property type="component" value="Unassembled WGS sequence"/>
</dbReference>
<comment type="similarity">
    <text evidence="1">Belongs to the HAD-like hydrolase superfamily. SerB family.</text>
</comment>
<organism evidence="2 3">
    <name type="scientific">Serinibacter salmoneus</name>
    <dbReference type="NCBI Taxonomy" id="556530"/>
    <lineage>
        <taxon>Bacteria</taxon>
        <taxon>Bacillati</taxon>
        <taxon>Actinomycetota</taxon>
        <taxon>Actinomycetes</taxon>
        <taxon>Micrococcales</taxon>
        <taxon>Beutenbergiaceae</taxon>
        <taxon>Serinibacter</taxon>
    </lineage>
</organism>
<gene>
    <name evidence="2" type="ORF">ATL40_2183</name>
</gene>
<protein>
    <submittedName>
        <fullName evidence="2">HAD superfamily hydrolase (TIGR01490 family)</fullName>
    </submittedName>
</protein>
<dbReference type="InterPro" id="IPR006385">
    <property type="entry name" value="HAD_hydro_SerB1"/>
</dbReference>
<reference evidence="2 3" key="1">
    <citation type="submission" date="2017-10" db="EMBL/GenBank/DDBJ databases">
        <title>Sequencing the genomes of 1000 actinobacteria strains.</title>
        <authorList>
            <person name="Klenk H.-P."/>
        </authorList>
    </citation>
    <scope>NUCLEOTIDE SEQUENCE [LARGE SCALE GENOMIC DNA]</scope>
    <source>
        <strain evidence="2 3">DSM 21801</strain>
    </source>
</reference>
<dbReference type="PANTHER" id="PTHR43344">
    <property type="entry name" value="PHOSPHOSERINE PHOSPHATASE"/>
    <property type="match status" value="1"/>
</dbReference>
<dbReference type="EMBL" id="PDJD01000001">
    <property type="protein sequence ID" value="PFG20578.1"/>
    <property type="molecule type" value="Genomic_DNA"/>
</dbReference>
<dbReference type="InterPro" id="IPR036412">
    <property type="entry name" value="HAD-like_sf"/>
</dbReference>
<proteinExistence type="inferred from homology"/>
<dbReference type="AlphaFoldDB" id="A0A2A9D1I6"/>
<evidence type="ECO:0000313" key="2">
    <source>
        <dbReference type="EMBL" id="PFG20578.1"/>
    </source>
</evidence>
<comment type="caution">
    <text evidence="2">The sequence shown here is derived from an EMBL/GenBank/DDBJ whole genome shotgun (WGS) entry which is preliminary data.</text>
</comment>
<accession>A0A2A9D1I6</accession>
<dbReference type="Pfam" id="PF12710">
    <property type="entry name" value="HAD"/>
    <property type="match status" value="1"/>
</dbReference>
<dbReference type="PANTHER" id="PTHR43344:SF15">
    <property type="entry name" value="PHOSPHOSERINE PHOSPHATASE SERB1"/>
    <property type="match status" value="1"/>
</dbReference>
<dbReference type="NCBIfam" id="TIGR01488">
    <property type="entry name" value="HAD-SF-IB"/>
    <property type="match status" value="1"/>
</dbReference>
<dbReference type="InterPro" id="IPR023214">
    <property type="entry name" value="HAD_sf"/>
</dbReference>
<dbReference type="NCBIfam" id="TIGR01490">
    <property type="entry name" value="HAD-SF-IB-hyp1"/>
    <property type="match status" value="1"/>
</dbReference>
<dbReference type="RefSeq" id="WP_098469527.1">
    <property type="nucleotide sequence ID" value="NZ_PDJD01000001.1"/>
</dbReference>
<evidence type="ECO:0000313" key="3">
    <source>
        <dbReference type="Proteomes" id="UP000224915"/>
    </source>
</evidence>
<evidence type="ECO:0000256" key="1">
    <source>
        <dbReference type="ARBA" id="ARBA00009184"/>
    </source>
</evidence>
<dbReference type="InterPro" id="IPR050582">
    <property type="entry name" value="HAD-like_SerB"/>
</dbReference>
<keyword evidence="2" id="KW-0378">Hydrolase</keyword>
<dbReference type="OrthoDB" id="25607at2"/>